<evidence type="ECO:0000256" key="1">
    <source>
        <dbReference type="ARBA" id="ARBA00004123"/>
    </source>
</evidence>
<name>A0A9J6BT56_POLVA</name>
<comment type="caution">
    <text evidence="12">The sequence shown here is derived from an EMBL/GenBank/DDBJ whole genome shotgun (WGS) entry which is preliminary data.</text>
</comment>
<dbReference type="SMART" id="SM00355">
    <property type="entry name" value="ZnF_C2H2"/>
    <property type="match status" value="10"/>
</dbReference>
<keyword evidence="3" id="KW-0677">Repeat</keyword>
<feature type="domain" description="C2H2-type" evidence="11">
    <location>
        <begin position="486"/>
        <end position="514"/>
    </location>
</feature>
<dbReference type="PROSITE" id="PS50157">
    <property type="entry name" value="ZINC_FINGER_C2H2_2"/>
    <property type="match status" value="9"/>
</dbReference>
<keyword evidence="2" id="KW-0479">Metal-binding</keyword>
<evidence type="ECO:0000256" key="4">
    <source>
        <dbReference type="ARBA" id="ARBA00022771"/>
    </source>
</evidence>
<dbReference type="AlphaFoldDB" id="A0A9J6BT56"/>
<feature type="domain" description="C2H2-type" evidence="11">
    <location>
        <begin position="403"/>
        <end position="430"/>
    </location>
</feature>
<dbReference type="PANTHER" id="PTHR24399:SF23">
    <property type="entry name" value="C2H2-TYPE DOMAIN-CONTAINING PROTEIN"/>
    <property type="match status" value="1"/>
</dbReference>
<proteinExistence type="predicted"/>
<feature type="domain" description="C2H2-type" evidence="11">
    <location>
        <begin position="285"/>
        <end position="313"/>
    </location>
</feature>
<dbReference type="Pfam" id="PF00096">
    <property type="entry name" value="zf-C2H2"/>
    <property type="match status" value="4"/>
</dbReference>
<dbReference type="OrthoDB" id="10039931at2759"/>
<keyword evidence="9" id="KW-0539">Nucleus</keyword>
<dbReference type="GO" id="GO:0001227">
    <property type="term" value="F:DNA-binding transcription repressor activity, RNA polymerase II-specific"/>
    <property type="evidence" value="ECO:0007669"/>
    <property type="project" value="TreeGrafter"/>
</dbReference>
<reference evidence="12" key="1">
    <citation type="submission" date="2021-03" db="EMBL/GenBank/DDBJ databases">
        <title>Chromosome level genome of the anhydrobiotic midge Polypedilum vanderplanki.</title>
        <authorList>
            <person name="Yoshida Y."/>
            <person name="Kikawada T."/>
            <person name="Gusev O."/>
        </authorList>
    </citation>
    <scope>NUCLEOTIDE SEQUENCE</scope>
    <source>
        <strain evidence="12">NIAS01</strain>
        <tissue evidence="12">Whole body or cell culture</tissue>
    </source>
</reference>
<dbReference type="FunFam" id="3.30.160.60:FF:000646">
    <property type="entry name" value="Myeloid zinc finger 1"/>
    <property type="match status" value="1"/>
</dbReference>
<dbReference type="InterPro" id="IPR036236">
    <property type="entry name" value="Znf_C2H2_sf"/>
</dbReference>
<dbReference type="EMBL" id="JADBJN010000003">
    <property type="protein sequence ID" value="KAG5672914.1"/>
    <property type="molecule type" value="Genomic_DNA"/>
</dbReference>
<dbReference type="GO" id="GO:0005654">
    <property type="term" value="C:nucleoplasm"/>
    <property type="evidence" value="ECO:0007669"/>
    <property type="project" value="TreeGrafter"/>
</dbReference>
<dbReference type="SMART" id="SM00868">
    <property type="entry name" value="zf-AD"/>
    <property type="match status" value="1"/>
</dbReference>
<feature type="domain" description="C2H2-type" evidence="11">
    <location>
        <begin position="315"/>
        <end position="342"/>
    </location>
</feature>
<dbReference type="GO" id="GO:0008270">
    <property type="term" value="F:zinc ion binding"/>
    <property type="evidence" value="ECO:0007669"/>
    <property type="project" value="UniProtKB-KW"/>
</dbReference>
<dbReference type="PANTHER" id="PTHR24399">
    <property type="entry name" value="ZINC FINGER AND BTB DOMAIN-CONTAINING"/>
    <property type="match status" value="1"/>
</dbReference>
<keyword evidence="8" id="KW-0804">Transcription</keyword>
<feature type="domain" description="C2H2-type" evidence="11">
    <location>
        <begin position="375"/>
        <end position="402"/>
    </location>
</feature>
<sequence length="550" mass="64761">MASTWKKWCRLCGNSESISKIDPEIMEIIKILNTQIELQHAKICATCNNYLYEIHQFIQKSQVIQTMFLELENLDILFEQLSDGYNYEKNVNDLRSRFGLKQLLEDQHEKNQEILESLFDDSALEIKMEKLENEIHHFEPSSEKDFSHEIGEIEEELNSSDNEDNTTSHIISSDVEEINDFNIQNLSEFDEEQQENVEDEREFTIDQKKKKSSVRVRRKLNEEKLFDFICHICNQEFLKMSELAAHCRKMHKCLPEVQCYCGKILGTWKRLLIHKQKHFPEKFDYECKECKIVYKMKASFLNHMKQKHGPDAKKFVCSQCARCFKDSRTLLAHEKTHLPNELKLIYPCEICQKKFVNKNSLKSHITSVHEMASLYTCEHCGKSFSTKSNLKSHLYSHSNEKNVQCDICSARFKNMDSLRKHKKTHLEKSHECNICGNRYRNRNNLKAHLVCHSDEKKFRCSFCPNEYKRSKDLKCHINLHTGERPYQCQFCSRTFVNGSNCRKHKLKDHPEELAAFEAQYGRGKAAVFALQIKIVKTIIKSKLKLNKFIT</sequence>
<dbReference type="Proteomes" id="UP001107558">
    <property type="component" value="Chromosome 3"/>
</dbReference>
<dbReference type="SUPFAM" id="SSF57667">
    <property type="entry name" value="beta-beta-alpha zinc fingers"/>
    <property type="match status" value="5"/>
</dbReference>
<accession>A0A9J6BT56</accession>
<dbReference type="PROSITE" id="PS00028">
    <property type="entry name" value="ZINC_FINGER_C2H2_1"/>
    <property type="match status" value="8"/>
</dbReference>
<dbReference type="Gene3D" id="3.30.160.60">
    <property type="entry name" value="Classic Zinc Finger"/>
    <property type="match status" value="7"/>
</dbReference>
<keyword evidence="4 10" id="KW-0863">Zinc-finger</keyword>
<feature type="domain" description="C2H2-type" evidence="11">
    <location>
        <begin position="430"/>
        <end position="457"/>
    </location>
</feature>
<dbReference type="InterPro" id="IPR012934">
    <property type="entry name" value="Znf_AD"/>
</dbReference>
<organism evidence="12 13">
    <name type="scientific">Polypedilum vanderplanki</name>
    <name type="common">Sleeping chironomid midge</name>
    <dbReference type="NCBI Taxonomy" id="319348"/>
    <lineage>
        <taxon>Eukaryota</taxon>
        <taxon>Metazoa</taxon>
        <taxon>Ecdysozoa</taxon>
        <taxon>Arthropoda</taxon>
        <taxon>Hexapoda</taxon>
        <taxon>Insecta</taxon>
        <taxon>Pterygota</taxon>
        <taxon>Neoptera</taxon>
        <taxon>Endopterygota</taxon>
        <taxon>Diptera</taxon>
        <taxon>Nematocera</taxon>
        <taxon>Chironomoidea</taxon>
        <taxon>Chironomidae</taxon>
        <taxon>Chironominae</taxon>
        <taxon>Polypedilum</taxon>
        <taxon>Polypedilum</taxon>
    </lineage>
</organism>
<evidence type="ECO:0000256" key="5">
    <source>
        <dbReference type="ARBA" id="ARBA00022833"/>
    </source>
</evidence>
<keyword evidence="7" id="KW-0238">DNA-binding</keyword>
<evidence type="ECO:0000256" key="3">
    <source>
        <dbReference type="ARBA" id="ARBA00022737"/>
    </source>
</evidence>
<dbReference type="GO" id="GO:0000978">
    <property type="term" value="F:RNA polymerase II cis-regulatory region sequence-specific DNA binding"/>
    <property type="evidence" value="ECO:0007669"/>
    <property type="project" value="TreeGrafter"/>
</dbReference>
<evidence type="ECO:0000313" key="12">
    <source>
        <dbReference type="EMBL" id="KAG5672914.1"/>
    </source>
</evidence>
<evidence type="ECO:0000256" key="2">
    <source>
        <dbReference type="ARBA" id="ARBA00022723"/>
    </source>
</evidence>
<gene>
    <name evidence="12" type="ORF">PVAND_003002</name>
</gene>
<feature type="domain" description="C2H2-type" evidence="11">
    <location>
        <begin position="346"/>
        <end position="369"/>
    </location>
</feature>
<dbReference type="InterPro" id="IPR013087">
    <property type="entry name" value="Znf_C2H2_type"/>
</dbReference>
<evidence type="ECO:0000256" key="9">
    <source>
        <dbReference type="ARBA" id="ARBA00023242"/>
    </source>
</evidence>
<evidence type="ECO:0000256" key="8">
    <source>
        <dbReference type="ARBA" id="ARBA00023163"/>
    </source>
</evidence>
<dbReference type="Pfam" id="PF13912">
    <property type="entry name" value="zf-C2H2_6"/>
    <property type="match status" value="1"/>
</dbReference>
<keyword evidence="6" id="KW-0805">Transcription regulation</keyword>
<keyword evidence="13" id="KW-1185">Reference proteome</keyword>
<comment type="subcellular location">
    <subcellularLocation>
        <location evidence="1">Nucleus</location>
    </subcellularLocation>
</comment>
<evidence type="ECO:0000313" key="13">
    <source>
        <dbReference type="Proteomes" id="UP001107558"/>
    </source>
</evidence>
<protein>
    <recommendedName>
        <fullName evidence="11">C2H2-type domain-containing protein</fullName>
    </recommendedName>
</protein>
<keyword evidence="5" id="KW-0862">Zinc</keyword>
<evidence type="ECO:0000256" key="6">
    <source>
        <dbReference type="ARBA" id="ARBA00023015"/>
    </source>
</evidence>
<evidence type="ECO:0000256" key="10">
    <source>
        <dbReference type="PROSITE-ProRule" id="PRU00042"/>
    </source>
</evidence>
<evidence type="ECO:0000259" key="11">
    <source>
        <dbReference type="PROSITE" id="PS50157"/>
    </source>
</evidence>
<feature type="domain" description="C2H2-type" evidence="11">
    <location>
        <begin position="228"/>
        <end position="251"/>
    </location>
</feature>
<feature type="domain" description="C2H2-type" evidence="11">
    <location>
        <begin position="458"/>
        <end position="485"/>
    </location>
</feature>
<evidence type="ECO:0000256" key="7">
    <source>
        <dbReference type="ARBA" id="ARBA00023125"/>
    </source>
</evidence>